<comment type="subcellular location">
    <subcellularLocation>
        <location evidence="1">Cytoplasm</location>
    </subcellularLocation>
</comment>
<keyword evidence="5" id="KW-0597">Phosphoprotein</keyword>
<dbReference type="GO" id="GO:0033068">
    <property type="term" value="P:macrolide biosynthetic process"/>
    <property type="evidence" value="ECO:0007669"/>
    <property type="project" value="UniProtKB-ARBA"/>
</dbReference>
<evidence type="ECO:0000256" key="11">
    <source>
        <dbReference type="SAM" id="MobiDB-lite"/>
    </source>
</evidence>
<dbReference type="InterPro" id="IPR016039">
    <property type="entry name" value="Thiolase-like"/>
</dbReference>
<gene>
    <name evidence="15" type="primary">kirAII</name>
</gene>
<organism evidence="15">
    <name type="scientific">Streptomyces collinus</name>
    <dbReference type="NCBI Taxonomy" id="42684"/>
    <lineage>
        <taxon>Bacteria</taxon>
        <taxon>Bacillati</taxon>
        <taxon>Actinomycetota</taxon>
        <taxon>Actinomycetes</taxon>
        <taxon>Kitasatosporales</taxon>
        <taxon>Streptomycetaceae</taxon>
        <taxon>Streptomyces</taxon>
    </lineage>
</organism>
<evidence type="ECO:0000256" key="4">
    <source>
        <dbReference type="ARBA" id="ARBA00022490"/>
    </source>
</evidence>
<dbReference type="InterPro" id="IPR009081">
    <property type="entry name" value="PP-bd_ACP"/>
</dbReference>
<dbReference type="PROSITE" id="PS52019">
    <property type="entry name" value="PKS_MFAS_DH"/>
    <property type="match status" value="1"/>
</dbReference>
<dbReference type="PROSITE" id="PS52004">
    <property type="entry name" value="KS3_2"/>
    <property type="match status" value="3"/>
</dbReference>
<dbReference type="SMART" id="SM00822">
    <property type="entry name" value="PKS_KR"/>
    <property type="match status" value="3"/>
</dbReference>
<dbReference type="InterPro" id="IPR036736">
    <property type="entry name" value="ACP-like_sf"/>
</dbReference>
<dbReference type="Gene3D" id="3.40.50.720">
    <property type="entry name" value="NAD(P)-binding Rossmann-like Domain"/>
    <property type="match status" value="3"/>
</dbReference>
<dbReference type="PANTHER" id="PTHR43775">
    <property type="entry name" value="FATTY ACID SYNTHASE"/>
    <property type="match status" value="1"/>
</dbReference>
<dbReference type="Pfam" id="PF16197">
    <property type="entry name" value="KAsynt_C_assoc"/>
    <property type="match status" value="1"/>
</dbReference>
<dbReference type="SUPFAM" id="SSF47336">
    <property type="entry name" value="ACP-like"/>
    <property type="match status" value="4"/>
</dbReference>
<dbReference type="InterPro" id="IPR036291">
    <property type="entry name" value="NAD(P)-bd_dom_sf"/>
</dbReference>
<dbReference type="InterPro" id="IPR014031">
    <property type="entry name" value="Ketoacyl_synth_C"/>
</dbReference>
<dbReference type="InterPro" id="IPR049551">
    <property type="entry name" value="PKS_DH_C"/>
</dbReference>
<dbReference type="Gene3D" id="3.40.47.10">
    <property type="match status" value="3"/>
</dbReference>
<feature type="region of interest" description="Disordered" evidence="11">
    <location>
        <begin position="2412"/>
        <end position="2434"/>
    </location>
</feature>
<feature type="region of interest" description="C-terminal hotdog fold" evidence="10">
    <location>
        <begin position="129"/>
        <end position="276"/>
    </location>
</feature>
<feature type="domain" description="Carrier" evidence="12">
    <location>
        <begin position="3430"/>
        <end position="3507"/>
    </location>
</feature>
<dbReference type="InterPro" id="IPR049552">
    <property type="entry name" value="PKS_DH_N"/>
</dbReference>
<dbReference type="Gene3D" id="1.10.1240.100">
    <property type="match status" value="3"/>
</dbReference>
<dbReference type="Pfam" id="PF08242">
    <property type="entry name" value="Methyltransf_12"/>
    <property type="match status" value="1"/>
</dbReference>
<dbReference type="InterPro" id="IPR013968">
    <property type="entry name" value="PKS_KR"/>
</dbReference>
<dbReference type="SUPFAM" id="SSF53335">
    <property type="entry name" value="S-adenosyl-L-methionine-dependent methyltransferases"/>
    <property type="match status" value="1"/>
</dbReference>
<accession>B0B503</accession>
<dbReference type="Pfam" id="PF21089">
    <property type="entry name" value="PKS_DH_N"/>
    <property type="match status" value="1"/>
</dbReference>
<feature type="active site" description="Proton acceptor; for dehydratase activity" evidence="10">
    <location>
        <position position="22"/>
    </location>
</feature>
<dbReference type="InterPro" id="IPR032821">
    <property type="entry name" value="PKS_assoc"/>
</dbReference>
<proteinExistence type="predicted"/>
<dbReference type="InterPro" id="IPR057326">
    <property type="entry name" value="KR_dom"/>
</dbReference>
<evidence type="ECO:0000259" key="13">
    <source>
        <dbReference type="PROSITE" id="PS52004"/>
    </source>
</evidence>
<dbReference type="Gene3D" id="3.30.70.3290">
    <property type="match status" value="1"/>
</dbReference>
<feature type="active site" description="Proton donor; for dehydratase activity" evidence="10">
    <location>
        <position position="190"/>
    </location>
</feature>
<dbReference type="InterPro" id="IPR049900">
    <property type="entry name" value="PKS_mFAS_DH"/>
</dbReference>
<reference evidence="15" key="1">
    <citation type="journal article" date="2008" name="Chem. Biol.">
        <title>Molecular Analysis of the Kirromycin Biosynthetic Gene Cluster Revealed beta-Alanine as Precursor of the Pyridone Moiety.</title>
        <authorList>
            <person name="Weber T."/>
            <person name="Laiple K.J."/>
            <person name="Pross E.K."/>
            <person name="Textor A."/>
            <person name="Grond S."/>
            <person name="Welzel K."/>
            <person name="Pelzer S."/>
            <person name="Vente A."/>
            <person name="Wohlleben W."/>
        </authorList>
    </citation>
    <scope>NUCLEOTIDE SEQUENCE</scope>
    <source>
        <strain evidence="15">Tu 365</strain>
    </source>
</reference>
<dbReference type="InterPro" id="IPR014030">
    <property type="entry name" value="Ketoacyl_synth_N"/>
</dbReference>
<keyword evidence="7" id="KW-0677">Repeat</keyword>
<dbReference type="SMART" id="SM00823">
    <property type="entry name" value="PKS_PP"/>
    <property type="match status" value="4"/>
</dbReference>
<dbReference type="InterPro" id="IPR006162">
    <property type="entry name" value="Ppantetheine_attach_site"/>
</dbReference>
<feature type="region of interest" description="N-terminal hotdog fold" evidence="10">
    <location>
        <begin position="1"/>
        <end position="119"/>
    </location>
</feature>
<dbReference type="GO" id="GO:0006633">
    <property type="term" value="P:fatty acid biosynthetic process"/>
    <property type="evidence" value="ECO:0007669"/>
    <property type="project" value="InterPro"/>
</dbReference>
<feature type="compositionally biased region" description="Low complexity" evidence="11">
    <location>
        <begin position="4300"/>
        <end position="4321"/>
    </location>
</feature>
<dbReference type="PANTHER" id="PTHR43775:SF37">
    <property type="entry name" value="SI:DKEY-61P9.11"/>
    <property type="match status" value="1"/>
</dbReference>
<dbReference type="InterPro" id="IPR050091">
    <property type="entry name" value="PKS_NRPS_Biosynth_Enz"/>
</dbReference>
<feature type="domain" description="Carrier" evidence="12">
    <location>
        <begin position="4210"/>
        <end position="4284"/>
    </location>
</feature>
<dbReference type="EMBL" id="AM746336">
    <property type="protein sequence ID" value="CAN89632.1"/>
    <property type="molecule type" value="Genomic_DNA"/>
</dbReference>
<evidence type="ECO:0000259" key="12">
    <source>
        <dbReference type="PROSITE" id="PS50075"/>
    </source>
</evidence>
<dbReference type="Pfam" id="PF22336">
    <property type="entry name" value="RhiE-like_linker"/>
    <property type="match status" value="3"/>
</dbReference>
<feature type="domain" description="Ketosynthase family 3 (KS3)" evidence="13">
    <location>
        <begin position="3556"/>
        <end position="3992"/>
    </location>
</feature>
<dbReference type="SMART" id="SM00825">
    <property type="entry name" value="PKS_KS"/>
    <property type="match status" value="3"/>
</dbReference>
<dbReference type="SUPFAM" id="SSF51735">
    <property type="entry name" value="NAD(P)-binding Rossmann-fold domains"/>
    <property type="match status" value="6"/>
</dbReference>
<evidence type="ECO:0000259" key="14">
    <source>
        <dbReference type="PROSITE" id="PS52019"/>
    </source>
</evidence>
<dbReference type="GO" id="GO:0005886">
    <property type="term" value="C:plasma membrane"/>
    <property type="evidence" value="ECO:0007669"/>
    <property type="project" value="TreeGrafter"/>
</dbReference>
<dbReference type="Pfam" id="PF14765">
    <property type="entry name" value="PS-DH"/>
    <property type="match status" value="1"/>
</dbReference>
<dbReference type="GO" id="GO:0031177">
    <property type="term" value="F:phosphopantetheine binding"/>
    <property type="evidence" value="ECO:0007669"/>
    <property type="project" value="InterPro"/>
</dbReference>
<dbReference type="InterPro" id="IPR020841">
    <property type="entry name" value="PKS_Beta-ketoAc_synthase_dom"/>
</dbReference>
<dbReference type="GO" id="GO:0004312">
    <property type="term" value="F:fatty acid synthase activity"/>
    <property type="evidence" value="ECO:0007669"/>
    <property type="project" value="TreeGrafter"/>
</dbReference>
<evidence type="ECO:0000313" key="15">
    <source>
        <dbReference type="EMBL" id="CAN89632.1"/>
    </source>
</evidence>
<dbReference type="InterPro" id="IPR020806">
    <property type="entry name" value="PKS_PP-bd"/>
</dbReference>
<feature type="domain" description="PKS/mFAS DH" evidence="14">
    <location>
        <begin position="1"/>
        <end position="276"/>
    </location>
</feature>
<dbReference type="InterPro" id="IPR018201">
    <property type="entry name" value="Ketoacyl_synth_AS"/>
</dbReference>
<dbReference type="Pfam" id="PF02801">
    <property type="entry name" value="Ketoacyl-synt_C"/>
    <property type="match status" value="3"/>
</dbReference>
<evidence type="ECO:0000256" key="5">
    <source>
        <dbReference type="ARBA" id="ARBA00022553"/>
    </source>
</evidence>
<dbReference type="InterPro" id="IPR013217">
    <property type="entry name" value="Methyltransf_12"/>
</dbReference>
<dbReference type="CDD" id="cd08953">
    <property type="entry name" value="KR_2_SDR_x"/>
    <property type="match status" value="1"/>
</dbReference>
<dbReference type="Pfam" id="PF08659">
    <property type="entry name" value="KR"/>
    <property type="match status" value="3"/>
</dbReference>
<dbReference type="Gene3D" id="3.40.50.150">
    <property type="entry name" value="Vaccinia Virus protein VP39"/>
    <property type="match status" value="1"/>
</dbReference>
<feature type="region of interest" description="Disordered" evidence="11">
    <location>
        <begin position="4286"/>
        <end position="4353"/>
    </location>
</feature>
<keyword evidence="8" id="KW-0511">Multifunctional enzyme</keyword>
<dbReference type="GO" id="GO:0004315">
    <property type="term" value="F:3-oxoacyl-[acyl-carrier-protein] synthase activity"/>
    <property type="evidence" value="ECO:0007669"/>
    <property type="project" value="InterPro"/>
</dbReference>
<feature type="region of interest" description="Disordered" evidence="11">
    <location>
        <begin position="798"/>
        <end position="822"/>
    </location>
</feature>
<dbReference type="FunFam" id="3.40.47.10:FF:000019">
    <property type="entry name" value="Polyketide synthase type I"/>
    <property type="match status" value="2"/>
</dbReference>
<keyword evidence="6" id="KW-0808">Transferase</keyword>
<dbReference type="SUPFAM" id="SSF53901">
    <property type="entry name" value="Thiolase-like"/>
    <property type="match status" value="3"/>
</dbReference>
<keyword evidence="9" id="KW-0012">Acyltransferase</keyword>
<evidence type="ECO:0000256" key="7">
    <source>
        <dbReference type="ARBA" id="ARBA00022737"/>
    </source>
</evidence>
<evidence type="ECO:0000256" key="8">
    <source>
        <dbReference type="ARBA" id="ARBA00023268"/>
    </source>
</evidence>
<dbReference type="SMART" id="SM00826">
    <property type="entry name" value="PKS_DH"/>
    <property type="match status" value="1"/>
</dbReference>
<dbReference type="PROSITE" id="PS00606">
    <property type="entry name" value="KS3_1"/>
    <property type="match status" value="2"/>
</dbReference>
<dbReference type="Pfam" id="PF00550">
    <property type="entry name" value="PP-binding"/>
    <property type="match status" value="4"/>
</dbReference>
<name>B0B503_STRCU</name>
<keyword evidence="3" id="KW-0596">Phosphopantetheine</keyword>
<dbReference type="OMA" id="IFRMELA"/>
<feature type="region of interest" description="Disordered" evidence="11">
    <location>
        <begin position="4185"/>
        <end position="4211"/>
    </location>
</feature>
<evidence type="ECO:0000256" key="2">
    <source>
        <dbReference type="ARBA" id="ARBA00004792"/>
    </source>
</evidence>
<feature type="domain" description="Ketosynthase family 3 (KS3)" evidence="13">
    <location>
        <begin position="849"/>
        <end position="1266"/>
    </location>
</feature>
<evidence type="ECO:0000256" key="9">
    <source>
        <dbReference type="ARBA" id="ARBA00023315"/>
    </source>
</evidence>
<keyword evidence="4" id="KW-0963">Cytoplasm</keyword>
<evidence type="ECO:0000256" key="3">
    <source>
        <dbReference type="ARBA" id="ARBA00022450"/>
    </source>
</evidence>
<evidence type="ECO:0000256" key="1">
    <source>
        <dbReference type="ARBA" id="ARBA00004496"/>
    </source>
</evidence>
<dbReference type="Pfam" id="PF00109">
    <property type="entry name" value="ketoacyl-synt"/>
    <property type="match status" value="3"/>
</dbReference>
<dbReference type="GO" id="GO:0005737">
    <property type="term" value="C:cytoplasm"/>
    <property type="evidence" value="ECO:0007669"/>
    <property type="project" value="UniProtKB-SubCell"/>
</dbReference>
<dbReference type="PROSITE" id="PS50075">
    <property type="entry name" value="CARRIER"/>
    <property type="match status" value="4"/>
</dbReference>
<protein>
    <submittedName>
        <fullName evidence="15">Putative polyketide synthase</fullName>
    </submittedName>
</protein>
<evidence type="ECO:0000256" key="6">
    <source>
        <dbReference type="ARBA" id="ARBA00022679"/>
    </source>
</evidence>
<dbReference type="Gene3D" id="3.10.129.110">
    <property type="entry name" value="Polyketide synthase dehydratase"/>
    <property type="match status" value="1"/>
</dbReference>
<evidence type="ECO:0000256" key="10">
    <source>
        <dbReference type="PROSITE-ProRule" id="PRU01363"/>
    </source>
</evidence>
<dbReference type="GO" id="GO:0071770">
    <property type="term" value="P:DIM/DIP cell wall layer assembly"/>
    <property type="evidence" value="ECO:0007669"/>
    <property type="project" value="TreeGrafter"/>
</dbReference>
<sequence length="4384" mass="461347">MNRLAARCLLRLTGDNPIVDDHRVHGVRTLPGVTFLDIVYRLLRERGVEPGDAGLSDILFVEPLTTTEDFDREVTVLLEPDGDITHVTATSRRVRDGAPADDGRTTHVRAVLRVGLPALTGSPLPAGAAPPRDIGEVYTIGRSAGIEHRDFMRCHGTMRVEADTVRARLALGAEARATSTDFMLHPALLDGSTMQAYALAFAGDGADERPLIPLHIGEFRAVRPLGDTCTVEMRLTSAGPAADIVKADIDLYDASGAPAARFTGLVLKRVRSTEAITRLTASRAAAPAPVAAPTPTPGASLRAEIVELVRQVAADPDLLEVEGDRGFYDLGLESTDLLALVRSFEERWNITLYPTLLFEYPTVDAVTEHLAGLIPDRPRAEAPPPDDTPATTACLTGTWQPAARPDPPSIGSLLVIGDARLRPDQITARRGPAFRRLGEREYELRPSAPDDLRALLADLPGAPDSVVHLAPRADADPAEGVETACREMLALARVLLDAPVPVVHVAQPLVAAAVAGMARTIRLEQPRLAVTAVECVGDPDPRAVLAELSGHGETWVRHDGGRLVRRYRDAAPGGARPLRSGGVYLITGGAGGLGRALAASFTAQGATVVLAGRTPSKQVPNAEFVRADVTMAADVRALVDGVVARHGRLDGVVHAAGVLRDGLLAGKSPEDLSAVLAPKVRGTLLLHDATRHLGLDFFVAFSSVTGVAGNVGQADYAAANAFVDACAREYGFTSVAWPLWADGGMRTDAATEAVFRRQGQVPLPTGAGLAVFDAIRDQRGGEVVVLHGRPDRARRALELREPETGSVATEPEPSVATEPEPSLTAVRDAAATTVREPLAATAGDPRPSGRDIAVIGVAGRYPMAPDLDRFWANLLDGRDCVTEIPEQRWRPAGFFEPERAAGRSYSKWGAFLDGIDEFDPAFFRITPREAEGMDPQERLFLQTAWHALEDAGIPRAAVAGRPVGVFAGVMFTQYQMLGLGAEERLPVLPTSFTSAVANRVSYFLDARGPSLALDTMCSSSLTALHLACESLRSGESELALAGGVNLIVHPYKYLHLSQVGFVSSDGRCRAFGAGGDGYVPGEGVGVVVLKPLAAAVADGDRVLGVIKGSAVNHGGRAGGFYVPNPTAQADVIRQALDRAGVDPATVSYLEAHGTGTALGDPVEISALSQVFAAGDTRLGSVKSGIGHLESAAGIAGLTKVLLQLRHRTLVPSLHARPANEAIDWERSPLSVQQDAGPWHTTGDVPRRAGISAFGAGGSNAHVVVEEYSTPAPGTTDGPQVVLLSARTPRALRLLAERYAELPAGDQVADLADAAGFPDADRDAPFEELGLDADDLRRLMRAVAARSQGQPPRVDAQSSLSALAAALDGAVPLADIAHTTQAGRDAMAERLAVVATDVEELRTALRGFLNGDESRVHRGRATEPVDTPASADPDTLAAAWVKGAAPDWGVLHRERRPRKTSLPGYPFERVRCWVGTGTDATGATGRGTADAPAAAAPRPAQVSLGADVPRWEPCPAPEPVTPDGPVVVLYAPERTGLAAELAARHPGAQRVEIGGPVTVDPRVVYLLTGPAPTDGCEASRVAGGEAAGVRALAGYARRWARLPEIDWIVVTAGAAAAPGRRLTDPYAAGVHGFARVLENEHRGWSVAVVDLDPAHLTADVLVPARRGTRIACTGTTAHRQVLGEAPAPHGPELLRRGGRYLIVGGGGGIGLALARKLVVEWDAEVVLVGRRERPDLAAEHRIRYLRADASDAGQLTAVLEQAGPVHGIMHAAMAQRSRLVRDLSDDDLAESLTAKSGVAAALVDTIDATDLDFLLFFSSAQSFLGEPGLAGYAAGSTFLDAYAHTLDERLPYPVRAVDWGFWGTVGSVATEKHRAELTAAGFHSITPDTGLTALTEALRRPAPQLLVVPGTAALRERMTPSEGTTPAVTPAEGLLTSADLRVVDDFHAVDEKMSAIARGALLAVLHEMGAWQGPDPDAAEVARRVGVTPRYDRLLHTLLTMLADDGVLTVHQNRFRPDRAALAEALAGGHAERLGELAAAHPASAVFVELLRRCLDRYPMLLRGELLATDLLFPASGTSAMERIYRDNPISDLYNDVLTARLLEHVGRRRDRLRPGERIRIVEVGSGTGGTTAGLLRALAPHGEHLEYWYTDLSAAFLAHGRREFGARYPFVRFKRLDLDTDPVTQGFPADAFDIAVGANVLHATSDVSRAVRHLRTVLRTGGRLLLNELTTVTLAATVTYGLFDGWWAHTDAHLRLPGSPLLDVAGWSAVLTGAGYDGFRALPTDGETSRNFQHVVVATAAARATEPAPGTASGRVAAQRAPEDDGASFTAELLALTSEASGIPVEDLDLDTEIGDYGFDSVSYGLLAGRLNDTFGLDVTPALFYETATLRALVARLDRDYGATLRERYARTVPEATEAEAPPRSAPQTGPDDPIAVIGMAARLPGSRDLDDFWNHLVAGDDLVTDVPADRWDWRSLPPDVLARRGGFISDVDMFDPLFFGISPQEAAGMDPQQRLLLEGVWTALEDAGLPPGTLAGWPVGLFVGAGSSDYDEIRRRSDVPVDAHAATATAHSILVNRVSYLLDLRGPSEPVNTGCSSSLVAIHRAAAAIRSGECDIAVAGGINLILSPHNHLLLSRTGMLSPSGRCRAFDARADGFVRGEGLGLVVLTRFGAAGRHRVRGLLRGSAVNHGGRARSLTAPNPAGQAAMIVRAHTEAGVDPATVGYLETHGTGTELGDPVEINGLRLAFEELAGRHAGLPGAPFCGLGAVKANIGHLESAAGIAGLLKVLLAMRHGILPPVAGLGEPNPHLRLEGSPFQLIRRATPWHRPPGGGRRRAGISSFGYGGVNAHVVVEEPAEPAVPAAPAGPLVFPLSARTPEALRRYATALRAALDSDVELVDVAHTLQHGRDAMSERLAVTAVDRPTLLAALGAAIDGTGHPALAHPGGVTPADRWVAGAEAAWPDTGGTLIPLPTYPFERRRCWIGARPQEPDAPGAPVGVYAPRWQRIADAGTRPSADGPVWLLGGDDYPASDVHRVTSTSLDALPTPTVVHAVVTGGEPAVRELFRVIRHLQTRPAGAGELTLTVVTRAAAAVDGPITDPVAAAAHGLVKSARRECERWRISAIDVGPGDDTTVAAATPGDYALRSGRWHQRVLRPLDDTGARPVFRDGGTYVLVGGAGDVGLDLAEHLVREHRAKVVLIGRTRPDGARADRIASFDPAGTSVEFHQADARDAERLRAVFDRVGVIHGVVNAATVARDRSLAALDEDWFAEGLNAKTRTTLAVAEAIGGRDLDFFAVFSSLQSFLGNPGQAAYAAACTAQDAIGQALAARSPFPVRVLNWGPWSGSALTERHRDRLAAAGLHPLPPRTGIEALAGVLGRQEVQVAVVSGTEQALAGIGVPTPDPEPAPPAVTSAVVQPVAQPVPPSAEPWRAAVAADLLALVRGVAGLGAAELTENDQLSRFGFDSIMYTRLSHQVNVRWDLDATPAAFFGVATAGELVAKITAEYGEELARHYRPAASTAPAVPPATAVPPGPVASPGPIAGTGAAGVAQPAGTDDVAIVGMAGLLPGSDDLDEFWAHLAAGDDLVTEIPADRWDWRRIHGDPEPGEFRTTARWGGFLRRVDLFDADFFGISPTEAVAMDPQHRLVLETTWTAIEDAGIRPSDLAGTDTGVFVGSSTYDYFELQHALGVPLDGYNTVGRAHAILSNRVSYLLDLHGPSETLDTACSSSLVAVHHAAEAIRRGECTVALAGGVNVIASPTLFVDMSQADMLSPDGRCRAFDARANGIARAEGAGVVVLKRLSAALVDGDVIHGVLRGSAVNHGGRGNSLTAPNPAAQADCIVAAHRRAGTEPRTVTYVETHGTGTELGDPVEIEGLKTAFRRLYADHGTDGTDHRVALGAVKSNTGHLEAAAGVTGLIKVLLAMRHRELPGNPHLEKLNPHLRLDGSPLHVLRDREPWRRVTGPDGTEAPLRAGLSSFGLGGVNAHLVLEEFRTRPSAGRSGPYLFVLSARDAERLRGNAEHLVRWARDADEVDPAALAYTLQTGREVFAERLAVVADDLAGLVKRLEEWLAGATADGVSAGDGRGTGTALLLDGPEGRQYLRTVVAAGKLDKIARLWVDGVDIDWAELWPGEPMRRVPAPTSAFARQSYWITPGPRFDQAQAEAAGLAGTAQDEVTETWPEPAAAVPAPPAESAPAPAATAAGGDPESAVRDHVRTLLAAHLGMAPDRLPPDRVLSDVGVDSLGLRRLSRRLGATYGVDIPARMFGVGQTVRALARAVHDKYGPLPATATPEPPPAPVTSSATAPEPTSVPVASSAAAPAPIPAPVAPSAAAPAPVASSAAAPEPPPAPVAADAVGALLAGLRDGSVTVDDALAELRQGNVR</sequence>
<feature type="compositionally biased region" description="Low complexity" evidence="11">
    <location>
        <begin position="4195"/>
        <end position="4204"/>
    </location>
</feature>
<dbReference type="InterPro" id="IPR029063">
    <property type="entry name" value="SAM-dependent_MTases_sf"/>
</dbReference>
<feature type="domain" description="Ketosynthase family 3 (KS3)" evidence="13">
    <location>
        <begin position="2432"/>
        <end position="2855"/>
    </location>
</feature>
<dbReference type="InterPro" id="IPR020807">
    <property type="entry name" value="PKS_DH"/>
</dbReference>
<comment type="pathway">
    <text evidence="2">Antibiotic biosynthesis.</text>
</comment>
<dbReference type="PROSITE" id="PS00012">
    <property type="entry name" value="PHOSPHOPANTETHEINE"/>
    <property type="match status" value="1"/>
</dbReference>
<dbReference type="InterPro" id="IPR054514">
    <property type="entry name" value="RhiE-like_linker"/>
</dbReference>
<dbReference type="Gene3D" id="1.10.1200.10">
    <property type="entry name" value="ACP-like"/>
    <property type="match status" value="4"/>
</dbReference>
<feature type="compositionally biased region" description="Low complexity" evidence="11">
    <location>
        <begin position="4329"/>
        <end position="4344"/>
    </location>
</feature>
<feature type="domain" description="Carrier" evidence="12">
    <location>
        <begin position="2327"/>
        <end position="2401"/>
    </location>
</feature>
<feature type="domain" description="Carrier" evidence="12">
    <location>
        <begin position="296"/>
        <end position="374"/>
    </location>
</feature>
<dbReference type="InterPro" id="IPR042104">
    <property type="entry name" value="PKS_dehydratase_sf"/>
</dbReference>
<dbReference type="CDD" id="cd00833">
    <property type="entry name" value="PKS"/>
    <property type="match status" value="3"/>
</dbReference>